<dbReference type="PANTHER" id="PTHR11362">
    <property type="entry name" value="PHOSPHATIDYLETHANOLAMINE-BINDING PROTEIN"/>
    <property type="match status" value="1"/>
</dbReference>
<evidence type="ECO:0000313" key="2">
    <source>
        <dbReference type="Proteomes" id="UP000014074"/>
    </source>
</evidence>
<proteinExistence type="predicted"/>
<dbReference type="KEGG" id="tmn:UCRPA7_8173"/>
<dbReference type="Gene3D" id="3.90.280.10">
    <property type="entry name" value="PEBP-like"/>
    <property type="match status" value="1"/>
</dbReference>
<organism evidence="1 2">
    <name type="scientific">Phaeoacremonium minimum (strain UCR-PA7)</name>
    <name type="common">Esca disease fungus</name>
    <name type="synonym">Togninia minima</name>
    <dbReference type="NCBI Taxonomy" id="1286976"/>
    <lineage>
        <taxon>Eukaryota</taxon>
        <taxon>Fungi</taxon>
        <taxon>Dikarya</taxon>
        <taxon>Ascomycota</taxon>
        <taxon>Pezizomycotina</taxon>
        <taxon>Sordariomycetes</taxon>
        <taxon>Sordariomycetidae</taxon>
        <taxon>Togniniales</taxon>
        <taxon>Togniniaceae</taxon>
        <taxon>Phaeoacremonium</taxon>
    </lineage>
</organism>
<evidence type="ECO:0000313" key="1">
    <source>
        <dbReference type="EMBL" id="EON96386.1"/>
    </source>
</evidence>
<sequence length="176" mass="19395">MPSNESIKNAVKLIEGDKSKVLRFNMGKHTNVETGKYIPKAEAQTEPELFITTSSSTGTYIAIGLDLDAPFPGFFTALGPILHWIQPGLKAGPDGKLTSSDPFIADYIGPAPPPGSSPHRYSFFLYEQPEGLDIQKYAPAGGKKLGNWNRMRFSLDNWEKEIKLGPLVAFNYFNSN</sequence>
<keyword evidence="2" id="KW-1185">Reference proteome</keyword>
<dbReference type="PANTHER" id="PTHR11362:SF78">
    <property type="entry name" value="PROTEASE INHIBITOR"/>
    <property type="match status" value="1"/>
</dbReference>
<dbReference type="RefSeq" id="XP_007918883.1">
    <property type="nucleotide sequence ID" value="XM_007920692.1"/>
</dbReference>
<dbReference type="GO" id="GO:0030162">
    <property type="term" value="P:regulation of proteolysis"/>
    <property type="evidence" value="ECO:0007669"/>
    <property type="project" value="TreeGrafter"/>
</dbReference>
<accession>R8BAS7</accession>
<dbReference type="SUPFAM" id="SSF49777">
    <property type="entry name" value="PEBP-like"/>
    <property type="match status" value="1"/>
</dbReference>
<dbReference type="InterPro" id="IPR035810">
    <property type="entry name" value="PEBP_euk"/>
</dbReference>
<protein>
    <submittedName>
        <fullName evidence="1">Putative protease inhibitor protein</fullName>
    </submittedName>
</protein>
<dbReference type="GO" id="GO:0046578">
    <property type="term" value="P:regulation of Ras protein signal transduction"/>
    <property type="evidence" value="ECO:0007669"/>
    <property type="project" value="TreeGrafter"/>
</dbReference>
<dbReference type="InterPro" id="IPR036610">
    <property type="entry name" value="PEBP-like_sf"/>
</dbReference>
<name>R8BAS7_PHAM7</name>
<dbReference type="GO" id="GO:0005543">
    <property type="term" value="F:phospholipid binding"/>
    <property type="evidence" value="ECO:0007669"/>
    <property type="project" value="TreeGrafter"/>
</dbReference>
<dbReference type="Pfam" id="PF01161">
    <property type="entry name" value="PBP"/>
    <property type="match status" value="1"/>
</dbReference>
<dbReference type="HOGENOM" id="CLU_043994_7_0_1"/>
<dbReference type="eggNOG" id="ENOG502SRMP">
    <property type="taxonomic scope" value="Eukaryota"/>
</dbReference>
<dbReference type="Proteomes" id="UP000014074">
    <property type="component" value="Unassembled WGS sequence"/>
</dbReference>
<gene>
    <name evidence="1" type="ORF">UCRPA7_8173</name>
</gene>
<dbReference type="GO" id="GO:0030414">
    <property type="term" value="F:peptidase inhibitor activity"/>
    <property type="evidence" value="ECO:0007669"/>
    <property type="project" value="TreeGrafter"/>
</dbReference>
<reference evidence="2" key="1">
    <citation type="journal article" date="2013" name="Genome Announc.">
        <title>Draft genome sequence of the ascomycete Phaeoacremonium aleophilum strain UCR-PA7, a causal agent of the esca disease complex in grapevines.</title>
        <authorList>
            <person name="Blanco-Ulate B."/>
            <person name="Rolshausen P."/>
            <person name="Cantu D."/>
        </authorList>
    </citation>
    <scope>NUCLEOTIDE SEQUENCE [LARGE SCALE GENOMIC DNA]</scope>
    <source>
        <strain evidence="2">UCR-PA7</strain>
    </source>
</reference>
<dbReference type="CDD" id="cd00866">
    <property type="entry name" value="PEBP_euk"/>
    <property type="match status" value="1"/>
</dbReference>
<dbReference type="GeneID" id="19329001"/>
<dbReference type="OrthoDB" id="2506647at2759"/>
<dbReference type="EMBL" id="KB933348">
    <property type="protein sequence ID" value="EON96386.1"/>
    <property type="molecule type" value="Genomic_DNA"/>
</dbReference>
<dbReference type="AlphaFoldDB" id="R8BAS7"/>
<dbReference type="InterPro" id="IPR008914">
    <property type="entry name" value="PEBP"/>
</dbReference>